<accession>A0A9W7NF34</accession>
<evidence type="ECO:0000313" key="1">
    <source>
        <dbReference type="EMBL" id="KAA0675659.1"/>
    </source>
</evidence>
<proteinExistence type="predicted"/>
<dbReference type="AlphaFoldDB" id="A0A9W7NF34"/>
<dbReference type="EMBL" id="QOKW01000064">
    <property type="protein sequence ID" value="KAA0675659.1"/>
    <property type="molecule type" value="Genomic_DNA"/>
</dbReference>
<name>A0A9W7NF34_9PROT</name>
<reference evidence="1 2" key="1">
    <citation type="submission" date="2018-07" db="EMBL/GenBank/DDBJ databases">
        <title>Genome sequence of Azospirillum sp. ATCC 49961.</title>
        <authorList>
            <person name="Sant'Anna F.H."/>
            <person name="Baldani J.I."/>
            <person name="Zilli J.E."/>
            <person name="Reis V.M."/>
            <person name="Hartmann A."/>
            <person name="Cruz L."/>
            <person name="de Souza E.M."/>
            <person name="de Oliveira Pedrosa F."/>
            <person name="Passaglia L.M.P."/>
        </authorList>
    </citation>
    <scope>NUCLEOTIDE SEQUENCE [LARGE SCALE GENOMIC DNA]</scope>
    <source>
        <strain evidence="1 2">ATCC 49961</strain>
    </source>
</reference>
<evidence type="ECO:0000313" key="2">
    <source>
        <dbReference type="Proteomes" id="UP000480854"/>
    </source>
</evidence>
<sequence>MAVWQCAAGDGNRDYADVFLKYGVFLVGPGSDGPYFGNEGAYNDLDSASCRPFIKPFAEHLAIGDRLILKRPSSQQWEILAVGEVVSDYLHSQVFADVEGWDLQHCRSVRWKTPRSQEIVGGLTRGTLKGVNIPSVIAAADQVWTSGQDAATTPLPIERKRISVDEVVDALMSEGIPVQRAQLMTDTIWRLRRVAQWYQKHGADVGEHEIRTFLIVPLLTSLGWAEQKVKIEWNRMDVVLFDTAYKRGVSNPLVIIES</sequence>
<protein>
    <submittedName>
        <fullName evidence="1">Uncharacterized protein</fullName>
    </submittedName>
</protein>
<keyword evidence="2" id="KW-1185">Reference proteome</keyword>
<gene>
    <name evidence="1" type="ORF">DS843_30575</name>
</gene>
<dbReference type="Proteomes" id="UP000480854">
    <property type="component" value="Unassembled WGS sequence"/>
</dbReference>
<comment type="caution">
    <text evidence="1">The sequence shown here is derived from an EMBL/GenBank/DDBJ whole genome shotgun (WGS) entry which is preliminary data.</text>
</comment>
<organism evidence="1 2">
    <name type="scientific">Roseomonas genomospecies 6</name>
    <dbReference type="NCBI Taxonomy" id="214106"/>
    <lineage>
        <taxon>Bacteria</taxon>
        <taxon>Pseudomonadati</taxon>
        <taxon>Pseudomonadota</taxon>
        <taxon>Alphaproteobacteria</taxon>
        <taxon>Acetobacterales</taxon>
        <taxon>Roseomonadaceae</taxon>
        <taxon>Roseomonas</taxon>
    </lineage>
</organism>